<dbReference type="AlphaFoldDB" id="A0A1Y2E4U4"/>
<feature type="domain" description="Rax2-like third" evidence="4">
    <location>
        <begin position="385"/>
        <end position="542"/>
    </location>
</feature>
<keyword evidence="1" id="KW-0472">Membrane</keyword>
<evidence type="ECO:0000259" key="2">
    <source>
        <dbReference type="Pfam" id="PF12768"/>
    </source>
</evidence>
<dbReference type="RefSeq" id="XP_040717421.1">
    <property type="nucleotide sequence ID" value="XM_040861990.1"/>
</dbReference>
<dbReference type="Pfam" id="PF12768">
    <property type="entry name" value="Rax2"/>
    <property type="match status" value="1"/>
</dbReference>
<protein>
    <submittedName>
        <fullName evidence="5">Cortical protein marker for cell polarity-domain-containing protein</fullName>
    </submittedName>
</protein>
<sequence length="1227" mass="128388">MRIPFRRRPAMRNYIQSSTSCLLTLTSFVSISRAITVTSVSSPELDLSQLGRVGIAGDFTGISMYEFEGQTEAPFITNGSESLMTRLPNGMFLSVLDTDASIQSMCVFGDAVILGGNFTSLGGQKSPGIASFDVGTSKITSLVGLTGQVNSLLCDNDAGMVYVGGSFTAANSHNAITWTSGGNWASLPFAGFNGPVETIAKASTGHIIFGGGFSGLGNTSTPSEPDGQVINLSAATIEADQGTSTSGFSDPKNIICQTSGVDGSGTTWLLEDNTAGTWRASFRFGFEPTKLRLWNTHQDGRGTKTWRFTALPINGIMNFTYTDPATNQNRSCTSECPLSDNTTVEFQDFHFVNKVGMNAFRIDVSAWYGNGGGLNGIELFEDDVFAYAINDFNEPSCATNVSFPSTATATGPWATTSSGKSSSDYLTAQLDNPTSESASVVFFPDIKESGNYTITIYTPGCIQDGTCSSRGQVNVTYTLTADGQPGFTQFYQTNNFDKYDSLGMAEFVDASSDSFRPSVTLTPMASPLSNVTVVAQRVQFVLTTSTGGLNGLYEYDPAKTTIDTADFKTSAFDKLASSFSAKSAVRSLVTSGDITYIGGNFSSSSVKNIVAIDSRDNSTVALDGGLNGSINSLCVLKDKLYAAGNFNSTQDGSASGLNYIAAYDKSSNVWSPLGAGVDAPVESIVPMALNISSDTPEDVITLTGGFRTLLAFGSNDAVAVDGFAVWVTSQNNWLQNLDGNLPSIDGLLTTALLNLSDGSSLYAGSISAQTLKADSAATLSGSIGTFPIDITSTSNATNGASIAKRASLANRHSTLSGVVTGAFYESGDHNLTILAGHFTASTTNGSSISNVILIDGNDETTTGLPAGISDESVFLALAVQGNNLFAGGDINGTISDLDVRGFVSYNLVDRKFNTQPPSLTGAKGVVSSINVRPNTGDVYVGGSFAYAGSLECPGVCTFSTSNAQWNRPGFGLEGDVNGMIWSSDTTLVVGGNLTLNNSNAFLASYDASKSTWSGFPSASSLPGPVDALTAANSDGTQVWASGTATNGSVYLMKYDGVSWKSLEPTFDEGTTISSLQVFSLSSSHDSSDLVDANQVLMITGSLAIPGFGTASSATFNGTVIQPYALTGNAGNTVGSIAKIFVQKQNFFTSSDGHLALGFVVLIALAVSLGLMLLIVVAGLALDRYRKKREGYVPAPTSMYDRGSGMQRIPPHELLDSLTKGRPGVPHV</sequence>
<organism evidence="5 6">
    <name type="scientific">Pseudomassariella vexata</name>
    <dbReference type="NCBI Taxonomy" id="1141098"/>
    <lineage>
        <taxon>Eukaryota</taxon>
        <taxon>Fungi</taxon>
        <taxon>Dikarya</taxon>
        <taxon>Ascomycota</taxon>
        <taxon>Pezizomycotina</taxon>
        <taxon>Sordariomycetes</taxon>
        <taxon>Xylariomycetidae</taxon>
        <taxon>Amphisphaeriales</taxon>
        <taxon>Pseudomassariaceae</taxon>
        <taxon>Pseudomassariella</taxon>
    </lineage>
</organism>
<comment type="caution">
    <text evidence="5">The sequence shown here is derived from an EMBL/GenBank/DDBJ whole genome shotgun (WGS) entry which is preliminary data.</text>
</comment>
<dbReference type="Proteomes" id="UP000193689">
    <property type="component" value="Unassembled WGS sequence"/>
</dbReference>
<dbReference type="GeneID" id="63778202"/>
<dbReference type="PANTHER" id="PTHR31778">
    <property type="entry name" value="BUD SITE SELECTION PROTEIN RAX2"/>
    <property type="match status" value="1"/>
</dbReference>
<dbReference type="InParanoid" id="A0A1Y2E4U4"/>
<feature type="domain" description="Rax2-like second" evidence="3">
    <location>
        <begin position="226"/>
        <end position="374"/>
    </location>
</feature>
<dbReference type="GO" id="GO:1902929">
    <property type="term" value="C:plasma membrane of growing cell tip"/>
    <property type="evidence" value="ECO:0007669"/>
    <property type="project" value="TreeGrafter"/>
</dbReference>
<evidence type="ECO:0000256" key="1">
    <source>
        <dbReference type="SAM" id="Phobius"/>
    </source>
</evidence>
<keyword evidence="1" id="KW-1133">Transmembrane helix</keyword>
<name>A0A1Y2E4U4_9PEZI</name>
<dbReference type="Pfam" id="PF20842">
    <property type="entry name" value="Rax2_2"/>
    <property type="match status" value="1"/>
</dbReference>
<dbReference type="InterPro" id="IPR048266">
    <property type="entry name" value="Rax2-like_second"/>
</dbReference>
<keyword evidence="1" id="KW-0812">Transmembrane</keyword>
<evidence type="ECO:0000313" key="5">
    <source>
        <dbReference type="EMBL" id="ORY66457.1"/>
    </source>
</evidence>
<feature type="transmembrane region" description="Helical" evidence="1">
    <location>
        <begin position="1154"/>
        <end position="1181"/>
    </location>
</feature>
<gene>
    <name evidence="5" type="ORF">BCR38DRAFT_457002</name>
</gene>
<dbReference type="Pfam" id="PF20843">
    <property type="entry name" value="Rax2_3"/>
    <property type="match status" value="1"/>
</dbReference>
<keyword evidence="6" id="KW-1185">Reference proteome</keyword>
<feature type="domain" description="Rax2-like C-terminal" evidence="2">
    <location>
        <begin position="902"/>
        <end position="1150"/>
    </location>
</feature>
<dbReference type="FunCoup" id="A0A1Y2E4U4">
    <property type="interactions" value="65"/>
</dbReference>
<evidence type="ECO:0000313" key="6">
    <source>
        <dbReference type="Proteomes" id="UP000193689"/>
    </source>
</evidence>
<dbReference type="STRING" id="1141098.A0A1Y2E4U4"/>
<dbReference type="InterPro" id="IPR048265">
    <property type="entry name" value="Rax2-like_third"/>
</dbReference>
<proteinExistence type="predicted"/>
<dbReference type="EMBL" id="MCFJ01000005">
    <property type="protein sequence ID" value="ORY66457.1"/>
    <property type="molecule type" value="Genomic_DNA"/>
</dbReference>
<reference evidence="5 6" key="1">
    <citation type="submission" date="2016-07" db="EMBL/GenBank/DDBJ databases">
        <title>Pervasive Adenine N6-methylation of Active Genes in Fungi.</title>
        <authorList>
            <consortium name="DOE Joint Genome Institute"/>
            <person name="Mondo S.J."/>
            <person name="Dannebaum R.O."/>
            <person name="Kuo R.C."/>
            <person name="Labutti K."/>
            <person name="Haridas S."/>
            <person name="Kuo A."/>
            <person name="Salamov A."/>
            <person name="Ahrendt S.R."/>
            <person name="Lipzen A."/>
            <person name="Sullivan W."/>
            <person name="Andreopoulos W.B."/>
            <person name="Clum A."/>
            <person name="Lindquist E."/>
            <person name="Daum C."/>
            <person name="Ramamoorthy G.K."/>
            <person name="Gryganskyi A."/>
            <person name="Culley D."/>
            <person name="Magnuson J.K."/>
            <person name="James T.Y."/>
            <person name="O'Malley M.A."/>
            <person name="Stajich J.E."/>
            <person name="Spatafora J.W."/>
            <person name="Visel A."/>
            <person name="Grigoriev I.V."/>
        </authorList>
    </citation>
    <scope>NUCLEOTIDE SEQUENCE [LARGE SCALE GENOMIC DNA]</scope>
    <source>
        <strain evidence="5 6">CBS 129021</strain>
    </source>
</reference>
<evidence type="ECO:0000259" key="3">
    <source>
        <dbReference type="Pfam" id="PF20842"/>
    </source>
</evidence>
<dbReference type="OrthoDB" id="2503993at2759"/>
<dbReference type="InterPro" id="IPR024982">
    <property type="entry name" value="Rax2-like_C"/>
</dbReference>
<accession>A0A1Y2E4U4</accession>
<dbReference type="SUPFAM" id="SSF50965">
    <property type="entry name" value="Galactose oxidase, central domain"/>
    <property type="match status" value="2"/>
</dbReference>
<evidence type="ECO:0000259" key="4">
    <source>
        <dbReference type="Pfam" id="PF20843"/>
    </source>
</evidence>
<dbReference type="PANTHER" id="PTHR31778:SF2">
    <property type="entry name" value="BUD SITE SELECTION PROTEIN RAX2"/>
    <property type="match status" value="1"/>
</dbReference>
<dbReference type="InterPro" id="IPR011043">
    <property type="entry name" value="Gal_Oxase/kelch_b-propeller"/>
</dbReference>